<organism evidence="23 24">
    <name type="scientific">Paraphoma chrysanthemicola</name>
    <dbReference type="NCBI Taxonomy" id="798071"/>
    <lineage>
        <taxon>Eukaryota</taxon>
        <taxon>Fungi</taxon>
        <taxon>Dikarya</taxon>
        <taxon>Ascomycota</taxon>
        <taxon>Pezizomycotina</taxon>
        <taxon>Dothideomycetes</taxon>
        <taxon>Pleosporomycetidae</taxon>
        <taxon>Pleosporales</taxon>
        <taxon>Pleosporineae</taxon>
        <taxon>Phaeosphaeriaceae</taxon>
        <taxon>Paraphoma</taxon>
    </lineage>
</organism>
<feature type="transmembrane region" description="Helical" evidence="18">
    <location>
        <begin position="537"/>
        <end position="564"/>
    </location>
</feature>
<keyword evidence="12 18" id="KW-1133">Transmembrane helix</keyword>
<dbReference type="Pfam" id="PF08282">
    <property type="entry name" value="Hydrolase_3"/>
    <property type="match status" value="1"/>
</dbReference>
<dbReference type="PRINTS" id="PR00119">
    <property type="entry name" value="CATATPASE"/>
</dbReference>
<comment type="caution">
    <text evidence="18">Lacks conserved residue(s) required for the propagation of feature annotation.</text>
</comment>
<feature type="transmembrane region" description="Helical" evidence="18">
    <location>
        <begin position="1067"/>
        <end position="1092"/>
    </location>
</feature>
<feature type="transmembrane region" description="Helical" evidence="18">
    <location>
        <begin position="996"/>
        <end position="1017"/>
    </location>
</feature>
<feature type="transmembrane region" description="Helical" evidence="18">
    <location>
        <begin position="1023"/>
        <end position="1046"/>
    </location>
</feature>
<evidence type="ECO:0000256" key="4">
    <source>
        <dbReference type="ARBA" id="ARBA00022568"/>
    </source>
</evidence>
<sequence>MADGNAPDVPSEGRKRAPTITIDTSAVNPNDTNMSESVPAADAQDNRSPTQLTVDGNASPTQARQSPQELRNANSFESNASRPTSPHNVSSPVQGWNGTGFLAVPGAPRSRGNSMDSATEHGESNSSATYVTSHKGDIPTGEMGPTEVLDAKDALKPDPGTEHEFEVENNKFAFSPGQLGKLYNPKSLGAFYALGGLDGIEKGLRTDRKAGLSIDETTLDGAVTFDEATAPTASQTPSKGMPEAGITHTDSVPEAGANAFADRKRVYSDNRLPVRKPKNIFQLAWMAYNDKVLLLLTAAAVISLALGLYQTFGVKHEPGEPKVEWIEGVAIIVAIAIVVIVGAANDWQKERQFVKLNRKKDDRTIKVIRSGRMLEISVYDIFVGDLVNLEPGDMIPVDGILVQGHGIKCDESSATGESDLLKKVAGDEAFKAIERHDNLKKIDPFILSGAKVSEGVGTFLVTATGIHSSYGKTMMSLREDTEVTPLQSKLNNLATYIAKLGGAAALLLFVVLFIEFLVGLKGSSASPADKGQNFLDILIVAITVIVVAVPEGLPLAVTLALAFATTRMLKDNNLVRLLRSCETMGNATTICSDKTGTLTQNKMTVVAGSLGTALRFGDQALKSSDVQQPIDDGAKGKTVESPIEGPNDVSATEFVNTISKDVKDLLEQSIIQNTTAFEGEPGGPDPFIGSKTETALLSFARDHLGMGNVAQERSNANIVQVIPFDSAIKCSGAVAKLNDGRYRLYVKGASEILLNKCDKIVTDAAKELLEAPLTEDNRETLEHVITAYASRSLRTIGLIYRDFESWPPRDSRKNEDDPMQAVFQDIFNKMTFLAVVGIQDPLRPSVREAVKDCQHAGVYVRMVTGDNVLTAKAIAEDCGILVPGGVVMEGPTFRKLSKRDMDAIIPKLCVLARSSPEDKRRLVKRLKELGETVAVTGDGTNDAPALKTADVGFSMGIAGTEVAKEASAIILMDDNFASIVKALLWGRAVNDAVKKFLQFQITVNITAVVLTFVSAVSSEDQTSVLTAVQLLWVNLIMDTFAALALATDPPTRSLLDRKPDPKSAPLITLRMWKMIIGQAIYQLVVTFILYFAGESILSYDSEREREQLPALVFNVFVWMQIFNALNNRRLDNRFNVFEGITHNWFFIVILCIMIGGQTMIIFVGGVAFKVTRLNGAQWGYSIVLGALSLPVGVIVRLIPDELVRKCIPNFFRRKRTPEVIVSDEDYQWNQGLLEIRDELAFIKKVRGGRLSNLKFKMQHPKEAFTRSRSSQSLPGTPNNGPQTNEAEGSPAPPTPNSRRRGRSRSNSAFGPATVMAGIVAGSIAGWSPIDRNGGDNDSIRFSRNSRKEDLEAQEGIEVHPDTKSTDPILAPSPSDYRGPPSQNPDTTPDFVVGPFASKSDDVPSKPTGA</sequence>
<feature type="domain" description="Cation-transporting P-type ATPase N-terminal" evidence="22">
    <location>
        <begin position="259"/>
        <end position="303"/>
    </location>
</feature>
<dbReference type="GO" id="GO:0005524">
    <property type="term" value="F:ATP binding"/>
    <property type="evidence" value="ECO:0007669"/>
    <property type="project" value="UniProtKB-KW"/>
</dbReference>
<feature type="transmembrane region" description="Helical" evidence="18">
    <location>
        <begin position="1178"/>
        <end position="1198"/>
    </location>
</feature>
<feature type="region of interest" description="Disordered" evidence="19">
    <location>
        <begin position="1325"/>
        <end position="1409"/>
    </location>
</feature>
<evidence type="ECO:0000256" key="10">
    <source>
        <dbReference type="ARBA" id="ARBA00022842"/>
    </source>
</evidence>
<keyword evidence="6" id="KW-0479">Metal-binding</keyword>
<keyword evidence="14 18" id="KW-0472">Membrane</keyword>
<keyword evidence="2 18" id="KW-0813">Transport</keyword>
<accession>A0A8K0RAB7</accession>
<comment type="function">
    <text evidence="17">This magnesium-dependent enzyme catalyzes the hydrolysis of ATP coupled with the transport of calcium. Transports the calcium to the vacuole and participates in the control of the cytosolic free calcium.</text>
</comment>
<evidence type="ECO:0000256" key="14">
    <source>
        <dbReference type="ARBA" id="ARBA00023136"/>
    </source>
</evidence>
<keyword evidence="24" id="KW-1185">Reference proteome</keyword>
<dbReference type="Pfam" id="PF00690">
    <property type="entry name" value="Cation_ATPase_N"/>
    <property type="match status" value="1"/>
</dbReference>
<dbReference type="Gene3D" id="3.40.50.1000">
    <property type="entry name" value="HAD superfamily/HAD-like"/>
    <property type="match status" value="1"/>
</dbReference>
<evidence type="ECO:0000256" key="6">
    <source>
        <dbReference type="ARBA" id="ARBA00022723"/>
    </source>
</evidence>
<dbReference type="FunFam" id="3.40.50.1000:FF:000018">
    <property type="entry name" value="Calcium-transporting ATPase"/>
    <property type="match status" value="1"/>
</dbReference>
<dbReference type="NCBIfam" id="TIGR01494">
    <property type="entry name" value="ATPase_P-type"/>
    <property type="match status" value="2"/>
</dbReference>
<keyword evidence="8 18" id="KW-0106">Calcium</keyword>
<evidence type="ECO:0000259" key="21">
    <source>
        <dbReference type="Pfam" id="PF00689"/>
    </source>
</evidence>
<name>A0A8K0RAB7_9PLEO</name>
<dbReference type="GO" id="GO:0006874">
    <property type="term" value="P:intracellular calcium ion homeostasis"/>
    <property type="evidence" value="ECO:0007669"/>
    <property type="project" value="TreeGrafter"/>
</dbReference>
<dbReference type="SFLD" id="SFLDG00002">
    <property type="entry name" value="C1.7:_P-type_atpase_like"/>
    <property type="match status" value="1"/>
</dbReference>
<feature type="compositionally biased region" description="Basic and acidic residues" evidence="19">
    <location>
        <begin position="1332"/>
        <end position="1364"/>
    </location>
</feature>
<evidence type="ECO:0000256" key="12">
    <source>
        <dbReference type="ARBA" id="ARBA00022989"/>
    </source>
</evidence>
<feature type="transmembrane region" description="Helical" evidence="18">
    <location>
        <begin position="292"/>
        <end position="313"/>
    </location>
</feature>
<keyword evidence="5 18" id="KW-0812">Transmembrane</keyword>
<keyword evidence="7 18" id="KW-0547">Nucleotide-binding</keyword>
<dbReference type="InterPro" id="IPR001757">
    <property type="entry name" value="P_typ_ATPase"/>
</dbReference>
<dbReference type="FunFam" id="3.40.1110.10:FF:000031">
    <property type="entry name" value="Calcium-transporting ATPase"/>
    <property type="match status" value="1"/>
</dbReference>
<dbReference type="SFLD" id="SFLDS00003">
    <property type="entry name" value="Haloacid_Dehalogenase"/>
    <property type="match status" value="1"/>
</dbReference>
<comment type="caution">
    <text evidence="23">The sequence shown here is derived from an EMBL/GenBank/DDBJ whole genome shotgun (WGS) entry which is preliminary data.</text>
</comment>
<evidence type="ECO:0000256" key="5">
    <source>
        <dbReference type="ARBA" id="ARBA00022692"/>
    </source>
</evidence>
<dbReference type="SFLD" id="SFLDF00027">
    <property type="entry name" value="p-type_atpase"/>
    <property type="match status" value="1"/>
</dbReference>
<feature type="transmembrane region" description="Helical" evidence="18">
    <location>
        <begin position="325"/>
        <end position="345"/>
    </location>
</feature>
<proteinExistence type="inferred from homology"/>
<dbReference type="GO" id="GO:0016887">
    <property type="term" value="F:ATP hydrolysis activity"/>
    <property type="evidence" value="ECO:0007669"/>
    <property type="project" value="InterPro"/>
</dbReference>
<dbReference type="GO" id="GO:0005774">
    <property type="term" value="C:vacuolar membrane"/>
    <property type="evidence" value="ECO:0007669"/>
    <property type="project" value="UniProtKB-SubCell"/>
</dbReference>
<reference evidence="23" key="1">
    <citation type="journal article" date="2021" name="Nat. Commun.">
        <title>Genetic determinants of endophytism in the Arabidopsis root mycobiome.</title>
        <authorList>
            <person name="Mesny F."/>
            <person name="Miyauchi S."/>
            <person name="Thiergart T."/>
            <person name="Pickel B."/>
            <person name="Atanasova L."/>
            <person name="Karlsson M."/>
            <person name="Huettel B."/>
            <person name="Barry K.W."/>
            <person name="Haridas S."/>
            <person name="Chen C."/>
            <person name="Bauer D."/>
            <person name="Andreopoulos W."/>
            <person name="Pangilinan J."/>
            <person name="LaButti K."/>
            <person name="Riley R."/>
            <person name="Lipzen A."/>
            <person name="Clum A."/>
            <person name="Drula E."/>
            <person name="Henrissat B."/>
            <person name="Kohler A."/>
            <person name="Grigoriev I.V."/>
            <person name="Martin F.M."/>
            <person name="Hacquard S."/>
        </authorList>
    </citation>
    <scope>NUCLEOTIDE SEQUENCE</scope>
    <source>
        <strain evidence="23">MPI-SDFR-AT-0120</strain>
    </source>
</reference>
<dbReference type="InterPro" id="IPR006408">
    <property type="entry name" value="P-type_ATPase_IIB"/>
</dbReference>
<dbReference type="InterPro" id="IPR036412">
    <property type="entry name" value="HAD-like_sf"/>
</dbReference>
<feature type="compositionally biased region" description="Polar residues" evidence="19">
    <location>
        <begin position="46"/>
        <end position="96"/>
    </location>
</feature>
<evidence type="ECO:0000256" key="11">
    <source>
        <dbReference type="ARBA" id="ARBA00022967"/>
    </source>
</evidence>
<dbReference type="PROSITE" id="PS00154">
    <property type="entry name" value="ATPASE_E1_E2"/>
    <property type="match status" value="1"/>
</dbReference>
<feature type="domain" description="P-type ATPase A" evidence="20">
    <location>
        <begin position="362"/>
        <end position="475"/>
    </location>
</feature>
<evidence type="ECO:0000256" key="13">
    <source>
        <dbReference type="ARBA" id="ARBA00023065"/>
    </source>
</evidence>
<comment type="catalytic activity">
    <reaction evidence="16 18">
        <text>Ca(2+)(in) + ATP + H2O = Ca(2+)(out) + ADP + phosphate + H(+)</text>
        <dbReference type="Rhea" id="RHEA:18105"/>
        <dbReference type="ChEBI" id="CHEBI:15377"/>
        <dbReference type="ChEBI" id="CHEBI:15378"/>
        <dbReference type="ChEBI" id="CHEBI:29108"/>
        <dbReference type="ChEBI" id="CHEBI:30616"/>
        <dbReference type="ChEBI" id="CHEBI:43474"/>
        <dbReference type="ChEBI" id="CHEBI:456216"/>
        <dbReference type="EC" id="7.2.2.10"/>
    </reaction>
</comment>
<dbReference type="FunFam" id="2.70.150.10:FF:000028">
    <property type="entry name" value="Calcium-transporting ATPase"/>
    <property type="match status" value="1"/>
</dbReference>
<dbReference type="InterPro" id="IPR059000">
    <property type="entry name" value="ATPase_P-type_domA"/>
</dbReference>
<evidence type="ECO:0000256" key="19">
    <source>
        <dbReference type="SAM" id="MobiDB-lite"/>
    </source>
</evidence>
<dbReference type="PRINTS" id="PR00121">
    <property type="entry name" value="NAKATPASE"/>
</dbReference>
<dbReference type="PANTHER" id="PTHR24093:SF369">
    <property type="entry name" value="CALCIUM-TRANSPORTING ATPASE"/>
    <property type="match status" value="1"/>
</dbReference>
<dbReference type="CDD" id="cd02081">
    <property type="entry name" value="P-type_ATPase_Ca_PMCA-like"/>
    <property type="match status" value="1"/>
</dbReference>
<dbReference type="InterPro" id="IPR023298">
    <property type="entry name" value="ATPase_P-typ_TM_dom_sf"/>
</dbReference>
<feature type="transmembrane region" description="Helical" evidence="18">
    <location>
        <begin position="1107"/>
        <end position="1125"/>
    </location>
</feature>
<feature type="region of interest" description="Disordered" evidence="19">
    <location>
        <begin position="1"/>
        <end position="140"/>
    </location>
</feature>
<comment type="subcellular location">
    <subcellularLocation>
        <location evidence="18">Membrane</location>
        <topology evidence="18">Multi-pass membrane protein</topology>
    </subcellularLocation>
    <subcellularLocation>
        <location evidence="1">Vacuole membrane</location>
        <topology evidence="1">Multi-pass membrane protein</topology>
    </subcellularLocation>
</comment>
<evidence type="ECO:0000256" key="9">
    <source>
        <dbReference type="ARBA" id="ARBA00022840"/>
    </source>
</evidence>
<dbReference type="Pfam" id="PF00122">
    <property type="entry name" value="E1-E2_ATPase"/>
    <property type="match status" value="1"/>
</dbReference>
<evidence type="ECO:0000256" key="16">
    <source>
        <dbReference type="ARBA" id="ARBA00048694"/>
    </source>
</evidence>
<dbReference type="Gene3D" id="2.70.150.10">
    <property type="entry name" value="Calcium-transporting ATPase, cytoplasmic transduction domain A"/>
    <property type="match status" value="1"/>
</dbReference>
<dbReference type="Gene3D" id="3.40.1110.10">
    <property type="entry name" value="Calcium-transporting ATPase, cytoplasmic domain N"/>
    <property type="match status" value="1"/>
</dbReference>
<feature type="transmembrane region" description="Helical" evidence="18">
    <location>
        <begin position="1145"/>
        <end position="1166"/>
    </location>
</feature>
<evidence type="ECO:0000256" key="17">
    <source>
        <dbReference type="ARBA" id="ARBA00059328"/>
    </source>
</evidence>
<dbReference type="FunFam" id="1.20.1110.10:FF:000039">
    <property type="entry name" value="Calcium-transporting ATPase"/>
    <property type="match status" value="1"/>
</dbReference>
<feature type="transmembrane region" description="Helical" evidence="18">
    <location>
        <begin position="496"/>
        <end position="517"/>
    </location>
</feature>
<dbReference type="InterPro" id="IPR008250">
    <property type="entry name" value="ATPase_P-typ_transduc_dom_A_sf"/>
</dbReference>
<evidence type="ECO:0000313" key="24">
    <source>
        <dbReference type="Proteomes" id="UP000813461"/>
    </source>
</evidence>
<comment type="similarity">
    <text evidence="15 18">Belongs to the cation transport ATPase (P-type) (TC 3.A.3) family.</text>
</comment>
<dbReference type="SUPFAM" id="SSF81653">
    <property type="entry name" value="Calcium ATPase, transduction domain A"/>
    <property type="match status" value="1"/>
</dbReference>
<evidence type="ECO:0000256" key="8">
    <source>
        <dbReference type="ARBA" id="ARBA00022837"/>
    </source>
</evidence>
<evidence type="ECO:0000259" key="20">
    <source>
        <dbReference type="Pfam" id="PF00122"/>
    </source>
</evidence>
<feature type="compositionally biased region" description="Polar residues" evidence="19">
    <location>
        <begin position="21"/>
        <end position="36"/>
    </location>
</feature>
<evidence type="ECO:0000256" key="18">
    <source>
        <dbReference type="RuleBase" id="RU361146"/>
    </source>
</evidence>
<keyword evidence="3" id="KW-0926">Vacuole</keyword>
<feature type="region of interest" description="Disordered" evidence="19">
    <location>
        <begin position="627"/>
        <end position="646"/>
    </location>
</feature>
<keyword evidence="4 18" id="KW-0109">Calcium transport</keyword>
<keyword evidence="10" id="KW-0460">Magnesium</keyword>
<dbReference type="EMBL" id="JAGMVJ010000007">
    <property type="protein sequence ID" value="KAH7088992.1"/>
    <property type="molecule type" value="Genomic_DNA"/>
</dbReference>
<feature type="region of interest" description="Disordered" evidence="19">
    <location>
        <begin position="1256"/>
        <end position="1310"/>
    </location>
</feature>
<protein>
    <recommendedName>
        <fullName evidence="18">Calcium-transporting ATPase</fullName>
        <ecNumber evidence="18">7.2.2.10</ecNumber>
    </recommendedName>
</protein>
<dbReference type="InterPro" id="IPR018303">
    <property type="entry name" value="ATPase_P-typ_P_site"/>
</dbReference>
<dbReference type="Proteomes" id="UP000813461">
    <property type="component" value="Unassembled WGS sequence"/>
</dbReference>
<dbReference type="InterPro" id="IPR044492">
    <property type="entry name" value="P_typ_ATPase_HD_dom"/>
</dbReference>
<feature type="compositionally biased region" description="Polar residues" evidence="19">
    <location>
        <begin position="1266"/>
        <end position="1286"/>
    </location>
</feature>
<evidence type="ECO:0000256" key="3">
    <source>
        <dbReference type="ARBA" id="ARBA00022554"/>
    </source>
</evidence>
<feature type="transmembrane region" description="Helical" evidence="18">
    <location>
        <begin position="1308"/>
        <end position="1329"/>
    </location>
</feature>
<dbReference type="Pfam" id="PF00689">
    <property type="entry name" value="Cation_ATPase_C"/>
    <property type="match status" value="1"/>
</dbReference>
<keyword evidence="13 18" id="KW-0406">Ion transport</keyword>
<dbReference type="Pfam" id="PF13246">
    <property type="entry name" value="Cation_ATPase"/>
    <property type="match status" value="1"/>
</dbReference>
<evidence type="ECO:0000256" key="15">
    <source>
        <dbReference type="ARBA" id="ARBA00038148"/>
    </source>
</evidence>
<dbReference type="SUPFAM" id="SSF81660">
    <property type="entry name" value="Metal cation-transporting ATPase, ATP-binding domain N"/>
    <property type="match status" value="1"/>
</dbReference>
<dbReference type="InterPro" id="IPR023214">
    <property type="entry name" value="HAD_sf"/>
</dbReference>
<dbReference type="GO" id="GO:0005886">
    <property type="term" value="C:plasma membrane"/>
    <property type="evidence" value="ECO:0007669"/>
    <property type="project" value="TreeGrafter"/>
</dbReference>
<dbReference type="InterPro" id="IPR023299">
    <property type="entry name" value="ATPase_P-typ_cyto_dom_N"/>
</dbReference>
<evidence type="ECO:0000256" key="7">
    <source>
        <dbReference type="ARBA" id="ARBA00022741"/>
    </source>
</evidence>
<dbReference type="SUPFAM" id="SSF56784">
    <property type="entry name" value="HAD-like"/>
    <property type="match status" value="1"/>
</dbReference>
<dbReference type="InterPro" id="IPR004014">
    <property type="entry name" value="ATPase_P-typ_cation-transptr_N"/>
</dbReference>
<evidence type="ECO:0000259" key="22">
    <source>
        <dbReference type="Pfam" id="PF00690"/>
    </source>
</evidence>
<evidence type="ECO:0000313" key="23">
    <source>
        <dbReference type="EMBL" id="KAH7088992.1"/>
    </source>
</evidence>
<dbReference type="SUPFAM" id="SSF81665">
    <property type="entry name" value="Calcium ATPase, transmembrane domain M"/>
    <property type="match status" value="1"/>
</dbReference>
<dbReference type="PANTHER" id="PTHR24093">
    <property type="entry name" value="CATION TRANSPORTING ATPASE"/>
    <property type="match status" value="1"/>
</dbReference>
<dbReference type="Gene3D" id="1.20.1110.10">
    <property type="entry name" value="Calcium-transporting ATPase, transmembrane domain"/>
    <property type="match status" value="1"/>
</dbReference>
<dbReference type="NCBIfam" id="TIGR01517">
    <property type="entry name" value="ATPase-IIB_Ca"/>
    <property type="match status" value="1"/>
</dbReference>
<comment type="function">
    <text evidence="18">Catalyzes the hydrolysis of ATP coupled with the transport of calcium.</text>
</comment>
<dbReference type="OrthoDB" id="3352408at2759"/>
<dbReference type="EC" id="7.2.2.10" evidence="18"/>
<dbReference type="GO" id="GO:0005388">
    <property type="term" value="F:P-type calcium transporter activity"/>
    <property type="evidence" value="ECO:0007669"/>
    <property type="project" value="UniProtKB-EC"/>
</dbReference>
<evidence type="ECO:0000256" key="2">
    <source>
        <dbReference type="ARBA" id="ARBA00022448"/>
    </source>
</evidence>
<feature type="domain" description="Cation-transporting P-type ATPase C-terminal" evidence="21">
    <location>
        <begin position="1023"/>
        <end position="1198"/>
    </location>
</feature>
<dbReference type="GO" id="GO:0046872">
    <property type="term" value="F:metal ion binding"/>
    <property type="evidence" value="ECO:0007669"/>
    <property type="project" value="UniProtKB-KW"/>
</dbReference>
<evidence type="ECO:0000256" key="1">
    <source>
        <dbReference type="ARBA" id="ARBA00004128"/>
    </source>
</evidence>
<keyword evidence="11" id="KW-1278">Translocase</keyword>
<keyword evidence="9 18" id="KW-0067">ATP-binding</keyword>
<gene>
    <name evidence="23" type="ORF">FB567DRAFT_322281</name>
</gene>
<dbReference type="InterPro" id="IPR006068">
    <property type="entry name" value="ATPase_P-typ_cation-transptr_C"/>
</dbReference>